<keyword evidence="2" id="KW-0560">Oxidoreductase</keyword>
<dbReference type="RefSeq" id="WP_318955443.1">
    <property type="nucleotide sequence ID" value="NZ_CP137555.1"/>
</dbReference>
<dbReference type="InterPro" id="IPR011251">
    <property type="entry name" value="Luciferase-like_dom"/>
</dbReference>
<organism evidence="2 3">
    <name type="scientific">Microbulbifer pacificus</name>
    <dbReference type="NCBI Taxonomy" id="407164"/>
    <lineage>
        <taxon>Bacteria</taxon>
        <taxon>Pseudomonadati</taxon>
        <taxon>Pseudomonadota</taxon>
        <taxon>Gammaproteobacteria</taxon>
        <taxon>Cellvibrionales</taxon>
        <taxon>Microbulbiferaceae</taxon>
        <taxon>Microbulbifer</taxon>
    </lineage>
</organism>
<name>A0AAU0N3R5_9GAMM</name>
<proteinExistence type="predicted"/>
<dbReference type="Proteomes" id="UP001302477">
    <property type="component" value="Chromosome"/>
</dbReference>
<feature type="domain" description="Luciferase-like" evidence="1">
    <location>
        <begin position="61"/>
        <end position="380"/>
    </location>
</feature>
<dbReference type="PANTHER" id="PTHR30137">
    <property type="entry name" value="LUCIFERASE-LIKE MONOOXYGENASE"/>
    <property type="match status" value="1"/>
</dbReference>
<dbReference type="GO" id="GO:0016705">
    <property type="term" value="F:oxidoreductase activity, acting on paired donors, with incorporation or reduction of molecular oxygen"/>
    <property type="evidence" value="ECO:0007669"/>
    <property type="project" value="InterPro"/>
</dbReference>
<protein>
    <submittedName>
        <fullName evidence="2">LLM class flavin-dependent oxidoreductase</fullName>
        <ecNumber evidence="2">1.-.-.-</ecNumber>
    </submittedName>
</protein>
<dbReference type="InterPro" id="IPR050766">
    <property type="entry name" value="Bact_Lucif_Oxidored"/>
</dbReference>
<dbReference type="PANTHER" id="PTHR30137:SF6">
    <property type="entry name" value="LUCIFERASE-LIKE MONOOXYGENASE"/>
    <property type="match status" value="1"/>
</dbReference>
<dbReference type="Pfam" id="PF00296">
    <property type="entry name" value="Bac_luciferase"/>
    <property type="match status" value="1"/>
</dbReference>
<evidence type="ECO:0000313" key="2">
    <source>
        <dbReference type="EMBL" id="WOX07010.1"/>
    </source>
</evidence>
<dbReference type="InterPro" id="IPR036661">
    <property type="entry name" value="Luciferase-like_sf"/>
</dbReference>
<accession>A0AAU0N3R5</accession>
<sequence>MGKLTENSPWKRSNGDRKNHLIYHRSKFHEGDSMIKVWSFEFNQVPGKALPDYYNQNLVQKTFDNNLNLLASLESVGFEGVFFSEHHFINSMSPCPNLLVAALAARTKHMKIGVMGNVLPFHQPWRLAEEISMLDYITSGRLEIGVSSGVPPEFFFIDMPIDQIRPRYKEILDFLQMASTETKISMNGKYYNFDEVTIMPPPRKESRRRHWVTIYSDTSCRDAAHRNFKVCTGFQSVRAAGEAFDAYRDEAANLGRDVGVDDIGIRRQIMLWPSQSEAEALHAEFQVANQERMAQTFQTVYDRLSRGQEIEAEPADSVKQSGVMDAAAVPHEVESQSNSVSVDKPTLNAKGGLDVSEDEFIFGTPANVAEQIIDQCERLGAGNIMAYHPPTMDEAQLAKNYELWSQVIPILQKAKLGVPEPA</sequence>
<dbReference type="GO" id="GO:0005829">
    <property type="term" value="C:cytosol"/>
    <property type="evidence" value="ECO:0007669"/>
    <property type="project" value="TreeGrafter"/>
</dbReference>
<dbReference type="SUPFAM" id="SSF51679">
    <property type="entry name" value="Bacterial luciferase-like"/>
    <property type="match status" value="1"/>
</dbReference>
<reference evidence="2 3" key="1">
    <citation type="submission" date="2023-10" db="EMBL/GenBank/DDBJ databases">
        <title>Description of Microbulbifer bruguierae sp. nov., isolated from the sediments of mangrove plant Bruguiera sexangula and comparative genomic analyses of the genus Microbulbifer.</title>
        <authorList>
            <person name="Long M."/>
        </authorList>
    </citation>
    <scope>NUCLEOTIDE SEQUENCE [LARGE SCALE GENOMIC DNA]</scope>
    <source>
        <strain evidence="2 3">SPO729</strain>
    </source>
</reference>
<dbReference type="EMBL" id="CP137555">
    <property type="protein sequence ID" value="WOX07010.1"/>
    <property type="molecule type" value="Genomic_DNA"/>
</dbReference>
<evidence type="ECO:0000259" key="1">
    <source>
        <dbReference type="Pfam" id="PF00296"/>
    </source>
</evidence>
<gene>
    <name evidence="2" type="ORF">R5R33_07725</name>
</gene>
<evidence type="ECO:0000313" key="3">
    <source>
        <dbReference type="Proteomes" id="UP001302477"/>
    </source>
</evidence>
<dbReference type="EC" id="1.-.-.-" evidence="2"/>
<keyword evidence="3" id="KW-1185">Reference proteome</keyword>
<dbReference type="Gene3D" id="3.20.20.30">
    <property type="entry name" value="Luciferase-like domain"/>
    <property type="match status" value="1"/>
</dbReference>
<dbReference type="KEGG" id="mpaf:R5R33_07725"/>
<dbReference type="AlphaFoldDB" id="A0AAU0N3R5"/>